<protein>
    <recommendedName>
        <fullName evidence="3">CCHC-type domain-containing protein</fullName>
    </recommendedName>
</protein>
<dbReference type="EMBL" id="JAUHHV010000005">
    <property type="protein sequence ID" value="KAK1424172.1"/>
    <property type="molecule type" value="Genomic_DNA"/>
</dbReference>
<feature type="domain" description="CCHC-type" evidence="3">
    <location>
        <begin position="105"/>
        <end position="120"/>
    </location>
</feature>
<keyword evidence="1" id="KW-0862">Zinc</keyword>
<evidence type="ECO:0000313" key="5">
    <source>
        <dbReference type="Proteomes" id="UP001229421"/>
    </source>
</evidence>
<accession>A0AAD8NWZ7</accession>
<dbReference type="GO" id="GO:0003676">
    <property type="term" value="F:nucleic acid binding"/>
    <property type="evidence" value="ECO:0007669"/>
    <property type="project" value="InterPro"/>
</dbReference>
<evidence type="ECO:0000259" key="3">
    <source>
        <dbReference type="PROSITE" id="PS50158"/>
    </source>
</evidence>
<feature type="compositionally biased region" description="Polar residues" evidence="2">
    <location>
        <begin position="49"/>
        <end position="59"/>
    </location>
</feature>
<dbReference type="GO" id="GO:0008270">
    <property type="term" value="F:zinc ion binding"/>
    <property type="evidence" value="ECO:0007669"/>
    <property type="project" value="UniProtKB-KW"/>
</dbReference>
<comment type="caution">
    <text evidence="4">The sequence shown here is derived from an EMBL/GenBank/DDBJ whole genome shotgun (WGS) entry which is preliminary data.</text>
</comment>
<dbReference type="InterPro" id="IPR001878">
    <property type="entry name" value="Znf_CCHC"/>
</dbReference>
<keyword evidence="1" id="KW-0863">Zinc-finger</keyword>
<dbReference type="PROSITE" id="PS50158">
    <property type="entry name" value="ZF_CCHC"/>
    <property type="match status" value="1"/>
</dbReference>
<organism evidence="4 5">
    <name type="scientific">Tagetes erecta</name>
    <name type="common">African marigold</name>
    <dbReference type="NCBI Taxonomy" id="13708"/>
    <lineage>
        <taxon>Eukaryota</taxon>
        <taxon>Viridiplantae</taxon>
        <taxon>Streptophyta</taxon>
        <taxon>Embryophyta</taxon>
        <taxon>Tracheophyta</taxon>
        <taxon>Spermatophyta</taxon>
        <taxon>Magnoliopsida</taxon>
        <taxon>eudicotyledons</taxon>
        <taxon>Gunneridae</taxon>
        <taxon>Pentapetalae</taxon>
        <taxon>asterids</taxon>
        <taxon>campanulids</taxon>
        <taxon>Asterales</taxon>
        <taxon>Asteraceae</taxon>
        <taxon>Asteroideae</taxon>
        <taxon>Heliantheae alliance</taxon>
        <taxon>Tageteae</taxon>
        <taxon>Tagetes</taxon>
    </lineage>
</organism>
<gene>
    <name evidence="4" type="ORF">QVD17_19492</name>
</gene>
<dbReference type="Proteomes" id="UP001229421">
    <property type="component" value="Unassembled WGS sequence"/>
</dbReference>
<evidence type="ECO:0000256" key="1">
    <source>
        <dbReference type="PROSITE-ProRule" id="PRU00047"/>
    </source>
</evidence>
<evidence type="ECO:0000256" key="2">
    <source>
        <dbReference type="SAM" id="MobiDB-lite"/>
    </source>
</evidence>
<sequence length="145" mass="15985">MLPKPKSRQIRISVPTAKQASHPSKAQKKKPSPLSVISQVCKRLENKQVKISSPIQQSKTKIRQPPINQHKKPQVFQQVASSSKKAPPPAAPHGPIKHQKPFKACFKCGKGNHVLKKCPKRHVSDGKGKTNCFSGSESIKNPRHG</sequence>
<name>A0AAD8NWZ7_TARER</name>
<proteinExistence type="predicted"/>
<feature type="region of interest" description="Disordered" evidence="2">
    <location>
        <begin position="118"/>
        <end position="145"/>
    </location>
</feature>
<feature type="region of interest" description="Disordered" evidence="2">
    <location>
        <begin position="1"/>
        <end position="35"/>
    </location>
</feature>
<keyword evidence="5" id="KW-1185">Reference proteome</keyword>
<keyword evidence="1" id="KW-0479">Metal-binding</keyword>
<feature type="region of interest" description="Disordered" evidence="2">
    <location>
        <begin position="47"/>
        <end position="99"/>
    </location>
</feature>
<evidence type="ECO:0000313" key="4">
    <source>
        <dbReference type="EMBL" id="KAK1424172.1"/>
    </source>
</evidence>
<reference evidence="4" key="1">
    <citation type="journal article" date="2023" name="bioRxiv">
        <title>Improved chromosome-level genome assembly for marigold (Tagetes erecta).</title>
        <authorList>
            <person name="Jiang F."/>
            <person name="Yuan L."/>
            <person name="Wang S."/>
            <person name="Wang H."/>
            <person name="Xu D."/>
            <person name="Wang A."/>
            <person name="Fan W."/>
        </authorList>
    </citation>
    <scope>NUCLEOTIDE SEQUENCE</scope>
    <source>
        <strain evidence="4">WSJ</strain>
        <tissue evidence="4">Leaf</tissue>
    </source>
</reference>
<dbReference type="AlphaFoldDB" id="A0AAD8NWZ7"/>